<organism evidence="2 3">
    <name type="scientific">Digitaria exilis</name>
    <dbReference type="NCBI Taxonomy" id="1010633"/>
    <lineage>
        <taxon>Eukaryota</taxon>
        <taxon>Viridiplantae</taxon>
        <taxon>Streptophyta</taxon>
        <taxon>Embryophyta</taxon>
        <taxon>Tracheophyta</taxon>
        <taxon>Spermatophyta</taxon>
        <taxon>Magnoliopsida</taxon>
        <taxon>Liliopsida</taxon>
        <taxon>Poales</taxon>
        <taxon>Poaceae</taxon>
        <taxon>PACMAD clade</taxon>
        <taxon>Panicoideae</taxon>
        <taxon>Panicodae</taxon>
        <taxon>Paniceae</taxon>
        <taxon>Anthephorinae</taxon>
        <taxon>Digitaria</taxon>
    </lineage>
</organism>
<evidence type="ECO:0000313" key="2">
    <source>
        <dbReference type="EMBL" id="KAF8667719.1"/>
    </source>
</evidence>
<feature type="compositionally biased region" description="Polar residues" evidence="1">
    <location>
        <begin position="315"/>
        <end position="328"/>
    </location>
</feature>
<feature type="region of interest" description="Disordered" evidence="1">
    <location>
        <begin position="270"/>
        <end position="293"/>
    </location>
</feature>
<protein>
    <submittedName>
        <fullName evidence="2">Uncharacterized protein</fullName>
    </submittedName>
</protein>
<dbReference type="EMBL" id="JACEFO010002297">
    <property type="protein sequence ID" value="KAF8667719.1"/>
    <property type="molecule type" value="Genomic_DNA"/>
</dbReference>
<keyword evidence="3" id="KW-1185">Reference proteome</keyword>
<feature type="compositionally biased region" description="Low complexity" evidence="1">
    <location>
        <begin position="270"/>
        <end position="285"/>
    </location>
</feature>
<feature type="region of interest" description="Disordered" evidence="1">
    <location>
        <begin position="161"/>
        <end position="181"/>
    </location>
</feature>
<sequence>MLGDVGEAVKVRFPAACSPVRGAPGPLRRRTCPRSMVWPVQDLGARPVAAAQSPEEHARPLFVDYIVGVTIKLYTGNLGAVPADDYFEDVDYINVCSWRGRNALPRYCHGGLGRQRGARWAQGCMACRATPPGATGLISNLPAGSSFFSISLSSSVQTGELRGCHAQQGRDEKQRKLEKERKLERQVQARAKEAQLEAMRALVGDLTSNMAFSKGVQERSSDGVLEMRRDAQRKAPGPLLLPSYLTRTGPSLPFGLQQLPSSFLCGPSPACSSPFSPSRSAQQQPGPAALLSPPLTVADRWGPFVISYLRLSEHTASSHPSPINSAATSHPPLSIPIRSKPLAP</sequence>
<feature type="region of interest" description="Disordered" evidence="1">
    <location>
        <begin position="315"/>
        <end position="344"/>
    </location>
</feature>
<comment type="caution">
    <text evidence="2">The sequence shown here is derived from an EMBL/GenBank/DDBJ whole genome shotgun (WGS) entry which is preliminary data.</text>
</comment>
<gene>
    <name evidence="2" type="ORF">HU200_052673</name>
</gene>
<evidence type="ECO:0000256" key="1">
    <source>
        <dbReference type="SAM" id="MobiDB-lite"/>
    </source>
</evidence>
<reference evidence="2" key="1">
    <citation type="submission" date="2020-07" db="EMBL/GenBank/DDBJ databases">
        <title>Genome sequence and genetic diversity analysis of an under-domesticated orphan crop, white fonio (Digitaria exilis).</title>
        <authorList>
            <person name="Bennetzen J.L."/>
            <person name="Chen S."/>
            <person name="Ma X."/>
            <person name="Wang X."/>
            <person name="Yssel A.E.J."/>
            <person name="Chaluvadi S.R."/>
            <person name="Johnson M."/>
            <person name="Gangashetty P."/>
            <person name="Hamidou F."/>
            <person name="Sanogo M.D."/>
            <person name="Zwaenepoel A."/>
            <person name="Wallace J."/>
            <person name="Van De Peer Y."/>
            <person name="Van Deynze A."/>
        </authorList>
    </citation>
    <scope>NUCLEOTIDE SEQUENCE</scope>
    <source>
        <tissue evidence="2">Leaves</tissue>
    </source>
</reference>
<proteinExistence type="predicted"/>
<dbReference type="Proteomes" id="UP000636709">
    <property type="component" value="Unassembled WGS sequence"/>
</dbReference>
<feature type="compositionally biased region" description="Basic and acidic residues" evidence="1">
    <location>
        <begin position="168"/>
        <end position="181"/>
    </location>
</feature>
<evidence type="ECO:0000313" key="3">
    <source>
        <dbReference type="Proteomes" id="UP000636709"/>
    </source>
</evidence>
<dbReference type="AlphaFoldDB" id="A0A835E5P9"/>
<accession>A0A835E5P9</accession>
<name>A0A835E5P9_9POAL</name>